<feature type="compositionally biased region" description="Low complexity" evidence="8">
    <location>
        <begin position="1"/>
        <end position="12"/>
    </location>
</feature>
<evidence type="ECO:0000313" key="10">
    <source>
        <dbReference type="Proteomes" id="UP000243553"/>
    </source>
</evidence>
<protein>
    <submittedName>
        <fullName evidence="9">Nuclear egress lamina protein</fullName>
    </submittedName>
</protein>
<dbReference type="HAMAP" id="MF_04023">
    <property type="entry name" value="HSV_NEC1"/>
    <property type="match status" value="1"/>
</dbReference>
<keyword evidence="6" id="KW-1043">Host membrane</keyword>
<evidence type="ECO:0000256" key="6">
    <source>
        <dbReference type="ARBA" id="ARBA00022870"/>
    </source>
</evidence>
<keyword evidence="3" id="KW-0479">Metal-binding</keyword>
<keyword evidence="10" id="KW-1185">Reference proteome</keyword>
<evidence type="ECO:0000256" key="7">
    <source>
        <dbReference type="ARBA" id="ARBA00023136"/>
    </source>
</evidence>
<evidence type="ECO:0000256" key="2">
    <source>
        <dbReference type="ARBA" id="ARBA00022562"/>
    </source>
</evidence>
<dbReference type="Proteomes" id="UP000243553">
    <property type="component" value="Segment"/>
</dbReference>
<evidence type="ECO:0000313" key="9">
    <source>
        <dbReference type="EMBL" id="AQS79184.1"/>
    </source>
</evidence>
<evidence type="ECO:0000256" key="8">
    <source>
        <dbReference type="SAM" id="MobiDB-lite"/>
    </source>
</evidence>
<dbReference type="OrthoDB" id="9304at10239"/>
<keyword evidence="5" id="KW-0862">Zinc</keyword>
<dbReference type="Pfam" id="PF02718">
    <property type="entry name" value="Herpes_UL31"/>
    <property type="match status" value="1"/>
</dbReference>
<name>A0A1S6JLM8_HSVA1</name>
<keyword evidence="4" id="KW-0863">Zinc-finger</keyword>
<evidence type="ECO:0000256" key="3">
    <source>
        <dbReference type="ARBA" id="ARBA00022723"/>
    </source>
</evidence>
<reference evidence="9 10" key="1">
    <citation type="journal article" date="2017" name="Arch. Virol.">
        <title>Sequence of the ateline alphaherpesvirus 1 (HVA1) genome.</title>
        <authorList>
            <person name="Eberle R."/>
            <person name="Black D.H."/>
        </authorList>
    </citation>
    <scope>NUCLEOTIDE SEQUENCE [LARGE SCALE GENOMIC DNA]</scope>
    <source>
        <strain evidence="9">Lennette</strain>
    </source>
</reference>
<sequence>MRSPSSRSSTPSAHTRDGSRSLRASASRRRSTRRRSRSPLGPEEGGRDRRAHRHAALAAAAPGRRRTGWARERERYGQVLAALALTPSDEMALVRSLSVPLVKTMPVALPFDLGETVADNCLSLSGAGYHLGIAGSCPACAAADGRLPNTSREALILAYVQQINTVFEHRAFLASLLVLAEQRGAASPQDLLDDALRQPELFFVHAILRAGGAHDPRLLFYPDPAHGGYMLYVVFPGTSAHLHARTIDRMLGACPGYRFVAHVWQATFVLVVRRNGERQTDADVPTVSAADIYCKMRDISFDGGLMLEYRRLYAAFDEFPPP</sequence>
<dbReference type="InterPro" id="IPR021152">
    <property type="entry name" value="Herpes_UL31"/>
</dbReference>
<dbReference type="GeneID" id="32707801"/>
<keyword evidence="7" id="KW-0472">Membrane</keyword>
<evidence type="ECO:0000256" key="1">
    <source>
        <dbReference type="ARBA" id="ARBA00022553"/>
    </source>
</evidence>
<organism evidence="9 10">
    <name type="scientific">Herpesvirus ateles type 1 (strain Lennette)</name>
    <dbReference type="NCBI Taxonomy" id="35243"/>
    <lineage>
        <taxon>Viruses</taxon>
        <taxon>Duplodnaviria</taxon>
        <taxon>Heunggongvirae</taxon>
        <taxon>Peploviricota</taxon>
        <taxon>Herviviricetes</taxon>
        <taxon>Herpesvirales</taxon>
        <taxon>Orthoherpesviridae</taxon>
        <taxon>Alphaherpesvirinae</taxon>
        <taxon>Simplexvirus</taxon>
        <taxon>Simplexvirus atelinealpha1</taxon>
    </lineage>
</organism>
<dbReference type="KEGG" id="vg:32707801"/>
<dbReference type="EMBL" id="KY385637">
    <property type="protein sequence ID" value="AQS79184.1"/>
    <property type="molecule type" value="Genomic_DNA"/>
</dbReference>
<evidence type="ECO:0000256" key="4">
    <source>
        <dbReference type="ARBA" id="ARBA00022771"/>
    </source>
</evidence>
<accession>A0A1S6JLM8</accession>
<keyword evidence="2" id="KW-1048">Host nucleus</keyword>
<feature type="region of interest" description="Disordered" evidence="8">
    <location>
        <begin position="1"/>
        <end position="69"/>
    </location>
</feature>
<proteinExistence type="inferred from homology"/>
<organismHost>
    <name type="scientific">Ateles</name>
    <dbReference type="NCBI Taxonomy" id="9506"/>
</organismHost>
<dbReference type="GO" id="GO:0046765">
    <property type="term" value="P:viral budding from nuclear membrane"/>
    <property type="evidence" value="ECO:0007669"/>
    <property type="project" value="InterPro"/>
</dbReference>
<feature type="compositionally biased region" description="Basic residues" evidence="8">
    <location>
        <begin position="26"/>
        <end position="37"/>
    </location>
</feature>
<gene>
    <name evidence="9" type="primary">UL31</name>
</gene>
<keyword evidence="1" id="KW-0597">Phosphoprotein</keyword>
<dbReference type="GO" id="GO:0008270">
    <property type="term" value="F:zinc ion binding"/>
    <property type="evidence" value="ECO:0007669"/>
    <property type="project" value="UniProtKB-KW"/>
</dbReference>
<dbReference type="RefSeq" id="YP_009361906.1">
    <property type="nucleotide sequence ID" value="NC_034446.1"/>
</dbReference>
<evidence type="ECO:0000256" key="5">
    <source>
        <dbReference type="ARBA" id="ARBA00022833"/>
    </source>
</evidence>